<feature type="signal peptide" evidence="2">
    <location>
        <begin position="1"/>
        <end position="19"/>
    </location>
</feature>
<reference evidence="3" key="1">
    <citation type="submission" date="2023-10" db="EMBL/GenBank/DDBJ databases">
        <authorList>
            <person name="Hackl T."/>
        </authorList>
    </citation>
    <scope>NUCLEOTIDE SEQUENCE</scope>
</reference>
<feature type="compositionally biased region" description="Polar residues" evidence="1">
    <location>
        <begin position="136"/>
        <end position="149"/>
    </location>
</feature>
<dbReference type="EMBL" id="CAUWAG010000013">
    <property type="protein sequence ID" value="CAJ2510231.1"/>
    <property type="molecule type" value="Genomic_DNA"/>
</dbReference>
<organism evidence="3 4">
    <name type="scientific">Anthostomella pinea</name>
    <dbReference type="NCBI Taxonomy" id="933095"/>
    <lineage>
        <taxon>Eukaryota</taxon>
        <taxon>Fungi</taxon>
        <taxon>Dikarya</taxon>
        <taxon>Ascomycota</taxon>
        <taxon>Pezizomycotina</taxon>
        <taxon>Sordariomycetes</taxon>
        <taxon>Xylariomycetidae</taxon>
        <taxon>Xylariales</taxon>
        <taxon>Xylariaceae</taxon>
        <taxon>Anthostomella</taxon>
    </lineage>
</organism>
<dbReference type="AlphaFoldDB" id="A0AAI8YK48"/>
<evidence type="ECO:0000256" key="2">
    <source>
        <dbReference type="SAM" id="SignalP"/>
    </source>
</evidence>
<name>A0AAI8YK48_9PEZI</name>
<feature type="chain" id="PRO_5042497838" evidence="2">
    <location>
        <begin position="20"/>
        <end position="515"/>
    </location>
</feature>
<keyword evidence="2" id="KW-0732">Signal</keyword>
<proteinExistence type="predicted"/>
<evidence type="ECO:0000256" key="1">
    <source>
        <dbReference type="SAM" id="MobiDB-lite"/>
    </source>
</evidence>
<gene>
    <name evidence="3" type="ORF">KHLLAP_LOCUS10699</name>
</gene>
<sequence>MDPGTVLAIVSLIIQVVSSADKVIQGFDHIQNAPRELRDFRAAVFRLQRNFETLQPSSLHADDLQPIEETLELCAHLFQQHDSVQSQGMVNSVLRGTWSIRNNQKLTKYRYRIYEHYVTILIPALVAASGRSSDHNTIGSSLSGSTKFQAQGERPEHTGTTVSLEDLGSLRQLVENLGISEERAATERTLSELDRQLRRCWIKLGLQDDDVFDSAGLTDRRRQSNVTFEVAPVTLYMNDVPEQHKKLKLERVHIMARDDESRILLYQNREATIQVTHIVPKGSIPWTSPQYHKRVSFLHPHVITVVDGEGYHLYQVDPQYSFNKIETCESFQSMLRERELRGTFLAAEIREGGVTLCRMQFIRFWRRHEIGKGEILTLTFLQTSHDAAAQHKEVNLANYQATPEYHARRLATVVVRRPTESNTLDIIPRRAHAKSLVLQGKIPSPSYIHAISSASHTNAASGAFAAHPHHLFVGDAVAVLDFDLFENAVHHGRTDTVRPHVDYFTASKVEHFRPR</sequence>
<evidence type="ECO:0000313" key="3">
    <source>
        <dbReference type="EMBL" id="CAJ2510231.1"/>
    </source>
</evidence>
<feature type="region of interest" description="Disordered" evidence="1">
    <location>
        <begin position="136"/>
        <end position="160"/>
    </location>
</feature>
<comment type="caution">
    <text evidence="3">The sequence shown here is derived from an EMBL/GenBank/DDBJ whole genome shotgun (WGS) entry which is preliminary data.</text>
</comment>
<dbReference type="Proteomes" id="UP001295740">
    <property type="component" value="Unassembled WGS sequence"/>
</dbReference>
<keyword evidence="4" id="KW-1185">Reference proteome</keyword>
<accession>A0AAI8YK48</accession>
<evidence type="ECO:0000313" key="4">
    <source>
        <dbReference type="Proteomes" id="UP001295740"/>
    </source>
</evidence>
<protein>
    <submittedName>
        <fullName evidence="3">Uu.00g061310.m01.CDS01</fullName>
    </submittedName>
</protein>